<feature type="region of interest" description="Disordered" evidence="2">
    <location>
        <begin position="599"/>
        <end position="649"/>
    </location>
</feature>
<evidence type="ECO:0000313" key="3">
    <source>
        <dbReference type="EMBL" id="POS77668.1"/>
    </source>
</evidence>
<keyword evidence="4" id="KW-1185">Reference proteome</keyword>
<gene>
    <name evidence="3" type="ORF">DHEL01_v203923</name>
</gene>
<dbReference type="EMBL" id="MAVT02000250">
    <property type="protein sequence ID" value="POS77668.1"/>
    <property type="molecule type" value="Genomic_DNA"/>
</dbReference>
<comment type="caution">
    <text evidence="3">The sequence shown here is derived from an EMBL/GenBank/DDBJ whole genome shotgun (WGS) entry which is preliminary data.</text>
</comment>
<feature type="region of interest" description="Disordered" evidence="2">
    <location>
        <begin position="386"/>
        <end position="417"/>
    </location>
</feature>
<feature type="coiled-coil region" evidence="1">
    <location>
        <begin position="670"/>
        <end position="705"/>
    </location>
</feature>
<keyword evidence="1" id="KW-0175">Coiled coil</keyword>
<accession>A0A2P5I573</accession>
<dbReference type="Proteomes" id="UP000094444">
    <property type="component" value="Unassembled WGS sequence"/>
</dbReference>
<protein>
    <submittedName>
        <fullName evidence="3">Uncharacterized protein</fullName>
    </submittedName>
</protein>
<dbReference type="AlphaFoldDB" id="A0A2P5I573"/>
<evidence type="ECO:0000256" key="1">
    <source>
        <dbReference type="SAM" id="Coils"/>
    </source>
</evidence>
<evidence type="ECO:0000313" key="4">
    <source>
        <dbReference type="Proteomes" id="UP000094444"/>
    </source>
</evidence>
<feature type="region of interest" description="Disordered" evidence="2">
    <location>
        <begin position="305"/>
        <end position="327"/>
    </location>
</feature>
<organism evidence="3 4">
    <name type="scientific">Diaporthe helianthi</name>
    <dbReference type="NCBI Taxonomy" id="158607"/>
    <lineage>
        <taxon>Eukaryota</taxon>
        <taxon>Fungi</taxon>
        <taxon>Dikarya</taxon>
        <taxon>Ascomycota</taxon>
        <taxon>Pezizomycotina</taxon>
        <taxon>Sordariomycetes</taxon>
        <taxon>Sordariomycetidae</taxon>
        <taxon>Diaporthales</taxon>
        <taxon>Diaporthaceae</taxon>
        <taxon>Diaporthe</taxon>
    </lineage>
</organism>
<dbReference type="STRING" id="158607.A0A2P5I573"/>
<proteinExistence type="predicted"/>
<dbReference type="InParanoid" id="A0A2P5I573"/>
<reference evidence="3" key="1">
    <citation type="submission" date="2017-09" db="EMBL/GenBank/DDBJ databases">
        <title>Polyketide synthases of a Diaporthe helianthi virulent isolate.</title>
        <authorList>
            <person name="Baroncelli R."/>
        </authorList>
    </citation>
    <scope>NUCLEOTIDE SEQUENCE [LARGE SCALE GENOMIC DNA]</scope>
    <source>
        <strain evidence="3">7/96</strain>
    </source>
</reference>
<sequence length="764" mass="84984">MDTNAGQRNKLGGVIADQDRYCQMCERGVEEQVEELPYAGVNNEDLDLISCVQLDNIDVDNIDAHHACGGASAATFFEPSGPIDDDMKDLLSPHWFDLGEGQAPQVYPEYRAGWFLNPWDKVAPVGRDELVIERFGGSAWWFMEQDLEEATGLLLPYGVLNNAHTHQYFSDTAFFPKDESKPHLACIIAETFISPDSMLRSEVHGAVALIKYQLATWDTARYGDRRTKPVMLYTFQMDQYARITQAYFDRNMGKIVLRQSRQFDLRGPKPTDDAWLLLRWMLNTPVEDNSVKVDDTSLPIRVEEPTGKSDFPWSPHSPPATPPTCQCTGHHVTPRSNQGYFTDSSIAHHIFAPPSIHHKYLPPTTNTIACRDRSPPSIIYIQEGSSGRTAMADDVSTASEPDTAATPKHDASSSDDVNVSGAPAVVIWDGHSPLTDVTCDVRRCASTNTAFIKLRATLMLKAPAPLPSKTSLFLFVHPERIHELVLEEPAEPMSQEAAKKKLGQDTYCLRFTLDRPAALVGPASHQKITPKSKSSGELLRHLRSLARQTKFAVHLPAKVVTKARLLSMCEAASGHGLKSIAWQADMTCLYGGKGGRLMEDGPEASSAEPPSYDELEPGPPMPPTSQGLVVQGPSKKRRRESGGSDAQPVDLSVMEAMCRKIMGEMKAELKQDMSDQLQQLETRIMDCLEQRLGEETVRVEEYVDEQLLQVRDETTDEIGARIEDEFCGVRLCLEEYVKDEVQDAEQRIIQHIESNATVSLQFNT</sequence>
<name>A0A2P5I573_DIAHE</name>
<dbReference type="OrthoDB" id="47007at2759"/>
<evidence type="ECO:0000256" key="2">
    <source>
        <dbReference type="SAM" id="MobiDB-lite"/>
    </source>
</evidence>